<reference evidence="2" key="1">
    <citation type="submission" date="2016-11" db="UniProtKB">
        <authorList>
            <consortium name="WormBaseParasite"/>
        </authorList>
    </citation>
    <scope>IDENTIFICATION</scope>
</reference>
<dbReference type="WBParaSite" id="Csp11.Scaffold629.g10470.t2">
    <property type="protein sequence ID" value="Csp11.Scaffold629.g10470.t2"/>
    <property type="gene ID" value="Csp11.Scaffold629.g10470"/>
</dbReference>
<keyword evidence="1" id="KW-1185">Reference proteome</keyword>
<dbReference type="AlphaFoldDB" id="A0A1I7TPF8"/>
<accession>A0A1I7TPF8</accession>
<proteinExistence type="predicted"/>
<organism evidence="1 2">
    <name type="scientific">Caenorhabditis tropicalis</name>
    <dbReference type="NCBI Taxonomy" id="1561998"/>
    <lineage>
        <taxon>Eukaryota</taxon>
        <taxon>Metazoa</taxon>
        <taxon>Ecdysozoa</taxon>
        <taxon>Nematoda</taxon>
        <taxon>Chromadorea</taxon>
        <taxon>Rhabditida</taxon>
        <taxon>Rhabditina</taxon>
        <taxon>Rhabditomorpha</taxon>
        <taxon>Rhabditoidea</taxon>
        <taxon>Rhabditidae</taxon>
        <taxon>Peloderinae</taxon>
        <taxon>Caenorhabditis</taxon>
    </lineage>
</organism>
<dbReference type="Proteomes" id="UP000095282">
    <property type="component" value="Unplaced"/>
</dbReference>
<name>A0A1I7TPF8_9PELO</name>
<sequence>MQLLNGPQSPASNLPFGIQFPSGLGTFCVPQNLRLFPSLSSSAGAQQQNPFTHSVPQVLQAGLLPQIPQAPQETQAK</sequence>
<evidence type="ECO:0000313" key="1">
    <source>
        <dbReference type="Proteomes" id="UP000095282"/>
    </source>
</evidence>
<evidence type="ECO:0000313" key="2">
    <source>
        <dbReference type="WBParaSite" id="Csp11.Scaffold629.g10470.t2"/>
    </source>
</evidence>
<protein>
    <submittedName>
        <fullName evidence="2">CDKN1A interacting zinc finger protein 1</fullName>
    </submittedName>
</protein>